<comment type="caution">
    <text evidence="2">The sequence shown here is derived from an EMBL/GenBank/DDBJ whole genome shotgun (WGS) entry which is preliminary data.</text>
</comment>
<dbReference type="AlphaFoldDB" id="A0A080N3Q4"/>
<reference evidence="2 3" key="1">
    <citation type="journal article" date="2014" name="Appl. Environ. Microbiol.">
        <title>Genomic encyclopedia of type strains of the genus Bifidobacterium.</title>
        <authorList>
            <person name="Milani C."/>
            <person name="Lugli G.A."/>
            <person name="Duranti S."/>
            <person name="Turroni F."/>
            <person name="Bottacini F."/>
            <person name="Mangifesta M."/>
            <person name="Sanchez B."/>
            <person name="Viappiani A."/>
            <person name="Mancabelli L."/>
            <person name="Taminiau B."/>
            <person name="Delcenserie V."/>
            <person name="Barrangou R."/>
            <person name="Margolles A."/>
            <person name="van Sinderen D."/>
            <person name="Ventura M."/>
        </authorList>
    </citation>
    <scope>NUCLEOTIDE SEQUENCE [LARGE SCALE GENOMIC DNA]</scope>
    <source>
        <strain evidence="2 3">DSM 19703</strain>
    </source>
</reference>
<keyword evidence="3" id="KW-1185">Reference proteome</keyword>
<proteinExistence type="predicted"/>
<dbReference type="RefSeq" id="WP_044087933.1">
    <property type="nucleotide sequence ID" value="NZ_ATLK01000001.1"/>
</dbReference>
<dbReference type="Proteomes" id="UP000028730">
    <property type="component" value="Unassembled WGS sequence"/>
</dbReference>
<sequence>MQDKEKDTTVWLPVVCLVAGDLLLLVAFIQCCWLIAGLAHGVLCVTNLLYVIICAPLGVLLLSVWDRYGEVPAWLIY</sequence>
<name>A0A080N3Q4_9BIFI</name>
<feature type="transmembrane region" description="Helical" evidence="1">
    <location>
        <begin position="12"/>
        <end position="36"/>
    </location>
</feature>
<evidence type="ECO:0000256" key="1">
    <source>
        <dbReference type="SAM" id="Phobius"/>
    </source>
</evidence>
<protein>
    <submittedName>
        <fullName evidence="2">Uncharacterized protein</fullName>
    </submittedName>
</protein>
<gene>
    <name evidence="2" type="ORF">BBOMB_1063</name>
</gene>
<evidence type="ECO:0000313" key="2">
    <source>
        <dbReference type="EMBL" id="KFF31676.1"/>
    </source>
</evidence>
<feature type="transmembrane region" description="Helical" evidence="1">
    <location>
        <begin position="48"/>
        <end position="65"/>
    </location>
</feature>
<keyword evidence="1" id="KW-0812">Transmembrane</keyword>
<dbReference type="EMBL" id="ATLK01000001">
    <property type="protein sequence ID" value="KFF31676.1"/>
    <property type="molecule type" value="Genomic_DNA"/>
</dbReference>
<keyword evidence="1" id="KW-0472">Membrane</keyword>
<organism evidence="2 3">
    <name type="scientific">Bifidobacterium bombi DSM 19703</name>
    <dbReference type="NCBI Taxonomy" id="1341695"/>
    <lineage>
        <taxon>Bacteria</taxon>
        <taxon>Bacillati</taxon>
        <taxon>Actinomycetota</taxon>
        <taxon>Actinomycetes</taxon>
        <taxon>Bifidobacteriales</taxon>
        <taxon>Bifidobacteriaceae</taxon>
        <taxon>Bifidobacterium</taxon>
    </lineage>
</organism>
<dbReference type="STRING" id="1341695.BBOMB_1063"/>
<accession>A0A080N3Q4</accession>
<evidence type="ECO:0000313" key="3">
    <source>
        <dbReference type="Proteomes" id="UP000028730"/>
    </source>
</evidence>
<keyword evidence="1" id="KW-1133">Transmembrane helix</keyword>